<dbReference type="InterPro" id="IPR050628">
    <property type="entry name" value="SNF2_RAD54_helicase_TF"/>
</dbReference>
<dbReference type="AlphaFoldDB" id="A0A074X4D6"/>
<evidence type="ECO:0000313" key="5">
    <source>
        <dbReference type="EMBL" id="KEQ69471.1"/>
    </source>
</evidence>
<organism evidence="5 6">
    <name type="scientific">Aureobasidium namibiae CBS 147.97</name>
    <dbReference type="NCBI Taxonomy" id="1043004"/>
    <lineage>
        <taxon>Eukaryota</taxon>
        <taxon>Fungi</taxon>
        <taxon>Dikarya</taxon>
        <taxon>Ascomycota</taxon>
        <taxon>Pezizomycotina</taxon>
        <taxon>Dothideomycetes</taxon>
        <taxon>Dothideomycetidae</taxon>
        <taxon>Dothideales</taxon>
        <taxon>Saccotheciaceae</taxon>
        <taxon>Aureobasidium</taxon>
    </lineage>
</organism>
<dbReference type="PANTHER" id="PTHR45626:SF11">
    <property type="entry name" value="FAMILY HELICASE, PUTATIVE (AFU_ORTHOLOGUE AFUA_5G06590)-RELATED"/>
    <property type="match status" value="1"/>
</dbReference>
<dbReference type="GO" id="GO:0006281">
    <property type="term" value="P:DNA repair"/>
    <property type="evidence" value="ECO:0007669"/>
    <property type="project" value="TreeGrafter"/>
</dbReference>
<dbReference type="EMBL" id="KL584721">
    <property type="protein sequence ID" value="KEQ69471.1"/>
    <property type="molecule type" value="Genomic_DNA"/>
</dbReference>
<dbReference type="RefSeq" id="XP_013423761.1">
    <property type="nucleotide sequence ID" value="XM_013568307.1"/>
</dbReference>
<dbReference type="SUPFAM" id="SSF52540">
    <property type="entry name" value="P-loop containing nucleoside triphosphate hydrolases"/>
    <property type="match status" value="1"/>
</dbReference>
<dbReference type="OrthoDB" id="3798703at2759"/>
<dbReference type="STRING" id="1043004.A0A074X4D6"/>
<protein>
    <recommendedName>
        <fullName evidence="4">SNF2 N-terminal domain-containing protein</fullName>
    </recommendedName>
</protein>
<evidence type="ECO:0000256" key="2">
    <source>
        <dbReference type="ARBA" id="ARBA00022801"/>
    </source>
</evidence>
<keyword evidence="3" id="KW-0067">ATP-binding</keyword>
<dbReference type="GeneID" id="25417521"/>
<gene>
    <name evidence="5" type="ORF">M436DRAFT_85353</name>
</gene>
<dbReference type="InterPro" id="IPR027417">
    <property type="entry name" value="P-loop_NTPase"/>
</dbReference>
<dbReference type="InterPro" id="IPR038718">
    <property type="entry name" value="SNF2-like_sf"/>
</dbReference>
<dbReference type="InterPro" id="IPR000330">
    <property type="entry name" value="SNF2_N"/>
</dbReference>
<dbReference type="GO" id="GO:0005524">
    <property type="term" value="F:ATP binding"/>
    <property type="evidence" value="ECO:0007669"/>
    <property type="project" value="UniProtKB-KW"/>
</dbReference>
<dbReference type="Pfam" id="PF00176">
    <property type="entry name" value="SNF2-rel_dom"/>
    <property type="match status" value="1"/>
</dbReference>
<reference evidence="5 6" key="1">
    <citation type="journal article" date="2014" name="BMC Genomics">
        <title>Genome sequencing of four Aureobasidium pullulans varieties: biotechnological potential, stress tolerance, and description of new species.</title>
        <authorList>
            <person name="Gostin Ar C."/>
            <person name="Ohm R.A."/>
            <person name="Kogej T."/>
            <person name="Sonjak S."/>
            <person name="Turk M."/>
            <person name="Zajc J."/>
            <person name="Zalar P."/>
            <person name="Grube M."/>
            <person name="Sun H."/>
            <person name="Han J."/>
            <person name="Sharma A."/>
            <person name="Chiniquy J."/>
            <person name="Ngan C.Y."/>
            <person name="Lipzen A."/>
            <person name="Barry K."/>
            <person name="Grigoriev I.V."/>
            <person name="Gunde-Cimerman N."/>
        </authorList>
    </citation>
    <scope>NUCLEOTIDE SEQUENCE [LARGE SCALE GENOMIC DNA]</scope>
    <source>
        <strain evidence="5 6">CBS 147.97</strain>
    </source>
</reference>
<dbReference type="PANTHER" id="PTHR45626">
    <property type="entry name" value="TRANSCRIPTION TERMINATION FACTOR 2-RELATED"/>
    <property type="match status" value="1"/>
</dbReference>
<sequence length="463" mass="52240">MTSRKIREATRHLAALADEFEVSNPEEYQNQIIETVRGPLEEAIKVLQKPGDADLYYMVNLRHHNSADIMDVDKDVIDADDDMATDDLDNVASDDALGPEDLVYDAETDARGDGDILVDGELLYVHEYLGEKWTQMIMDTEAISPLTLTEEGVMVKLPGMSTEPYQHQLQSAPKLCHMCDGPFRGALLADAKGLGKRLTVAMTVMLSGKTRNRYHGAPALIITRVSRMDQWVTELDSHWKKDHRPRCLKLRDQSVTASTVLVGGYDFVIVSYEYVAAQYKRLLEYKEYHALVKSKAITIANATRPDKKMPARPVLSLFSEIYKDTGRPFPFLILDEVEYVKKQHSKAHIAIKQLPYMAAICMLDTILPNQWTDIYGYGNRVKDPPPTLRNRLIKFLMVMTVGHPASILKLPDDLENTTNVDLTASEKEFTDALVREGPPVIPYIYPIRVPCGTIRESDTVQVE</sequence>
<name>A0A074X4D6_9PEZI</name>
<evidence type="ECO:0000313" key="6">
    <source>
        <dbReference type="Proteomes" id="UP000027730"/>
    </source>
</evidence>
<keyword evidence="6" id="KW-1185">Reference proteome</keyword>
<dbReference type="Proteomes" id="UP000027730">
    <property type="component" value="Unassembled WGS sequence"/>
</dbReference>
<dbReference type="Gene3D" id="3.40.50.10810">
    <property type="entry name" value="Tandem AAA-ATPase domain"/>
    <property type="match status" value="1"/>
</dbReference>
<evidence type="ECO:0000259" key="4">
    <source>
        <dbReference type="Pfam" id="PF00176"/>
    </source>
</evidence>
<dbReference type="HOGENOM" id="CLU_590482_0_0_1"/>
<dbReference type="GO" id="GO:0016787">
    <property type="term" value="F:hydrolase activity"/>
    <property type="evidence" value="ECO:0007669"/>
    <property type="project" value="UniProtKB-KW"/>
</dbReference>
<keyword evidence="2" id="KW-0378">Hydrolase</keyword>
<evidence type="ECO:0000256" key="1">
    <source>
        <dbReference type="ARBA" id="ARBA00022741"/>
    </source>
</evidence>
<proteinExistence type="predicted"/>
<accession>A0A074X4D6</accession>
<dbReference type="GO" id="GO:0005634">
    <property type="term" value="C:nucleus"/>
    <property type="evidence" value="ECO:0007669"/>
    <property type="project" value="TreeGrafter"/>
</dbReference>
<feature type="domain" description="SNF2 N-terminal" evidence="4">
    <location>
        <begin position="167"/>
        <end position="375"/>
    </location>
</feature>
<evidence type="ECO:0000256" key="3">
    <source>
        <dbReference type="ARBA" id="ARBA00022840"/>
    </source>
</evidence>
<dbReference type="GO" id="GO:0008094">
    <property type="term" value="F:ATP-dependent activity, acting on DNA"/>
    <property type="evidence" value="ECO:0007669"/>
    <property type="project" value="TreeGrafter"/>
</dbReference>
<keyword evidence="1" id="KW-0547">Nucleotide-binding</keyword>